<evidence type="ECO:0000256" key="1">
    <source>
        <dbReference type="SAM" id="MobiDB-lite"/>
    </source>
</evidence>
<keyword evidence="3" id="KW-1185">Reference proteome</keyword>
<feature type="region of interest" description="Disordered" evidence="1">
    <location>
        <begin position="1"/>
        <end position="24"/>
    </location>
</feature>
<dbReference type="GeneID" id="54459986"/>
<dbReference type="Gene3D" id="1.25.40.10">
    <property type="entry name" value="Tetratricopeptide repeat domain"/>
    <property type="match status" value="1"/>
</dbReference>
<evidence type="ECO:0000313" key="2">
    <source>
        <dbReference type="EMBL" id="KAF2815217.1"/>
    </source>
</evidence>
<name>A0A6A6Z4N7_9PEZI</name>
<dbReference type="InterPro" id="IPR011990">
    <property type="entry name" value="TPR-like_helical_dom_sf"/>
</dbReference>
<dbReference type="AlphaFoldDB" id="A0A6A6Z4N7"/>
<dbReference type="RefSeq" id="XP_033582181.1">
    <property type="nucleotide sequence ID" value="XM_033719093.1"/>
</dbReference>
<evidence type="ECO:0000313" key="4">
    <source>
        <dbReference type="RefSeq" id="XP_033582181.1"/>
    </source>
</evidence>
<gene>
    <name evidence="2 4" type="ORF">BDZ99DRAFT_459144</name>
</gene>
<evidence type="ECO:0000313" key="3">
    <source>
        <dbReference type="Proteomes" id="UP000504636"/>
    </source>
</evidence>
<accession>A0A6A6Z4N7</accession>
<dbReference type="OrthoDB" id="5328412at2759"/>
<dbReference type="Proteomes" id="UP000504636">
    <property type="component" value="Unplaced"/>
</dbReference>
<proteinExistence type="predicted"/>
<reference evidence="4" key="2">
    <citation type="submission" date="2020-04" db="EMBL/GenBank/DDBJ databases">
        <authorList>
            <consortium name="NCBI Genome Project"/>
        </authorList>
    </citation>
    <scope>NUCLEOTIDE SEQUENCE</scope>
    <source>
        <strain evidence="4">CBS 304.34</strain>
    </source>
</reference>
<reference evidence="2 4" key="1">
    <citation type="journal article" date="2020" name="Stud. Mycol.">
        <title>101 Dothideomycetes genomes: a test case for predicting lifestyles and emergence of pathogens.</title>
        <authorList>
            <person name="Haridas S."/>
            <person name="Albert R."/>
            <person name="Binder M."/>
            <person name="Bloem J."/>
            <person name="Labutti K."/>
            <person name="Salamov A."/>
            <person name="Andreopoulos B."/>
            <person name="Baker S."/>
            <person name="Barry K."/>
            <person name="Bills G."/>
            <person name="Bluhm B."/>
            <person name="Cannon C."/>
            <person name="Castanera R."/>
            <person name="Culley D."/>
            <person name="Daum C."/>
            <person name="Ezra D."/>
            <person name="Gonzalez J."/>
            <person name="Henrissat B."/>
            <person name="Kuo A."/>
            <person name="Liang C."/>
            <person name="Lipzen A."/>
            <person name="Lutzoni F."/>
            <person name="Magnuson J."/>
            <person name="Mondo S."/>
            <person name="Nolan M."/>
            <person name="Ohm R."/>
            <person name="Pangilinan J."/>
            <person name="Park H.-J."/>
            <person name="Ramirez L."/>
            <person name="Alfaro M."/>
            <person name="Sun H."/>
            <person name="Tritt A."/>
            <person name="Yoshinaga Y."/>
            <person name="Zwiers L.-H."/>
            <person name="Turgeon B."/>
            <person name="Goodwin S."/>
            <person name="Spatafora J."/>
            <person name="Crous P."/>
            <person name="Grigoriev I."/>
        </authorList>
    </citation>
    <scope>NUCLEOTIDE SEQUENCE</scope>
    <source>
        <strain evidence="2 4">CBS 304.34</strain>
    </source>
</reference>
<sequence>MPPKRKDVLKSISKQNKRQQKTPETEYYFLEAANEHEHSGGKWRAGDAEKALRFFRKAIDAYDEGLKRFPTSFDLAYNKANLEYQLTQDARLAPQLGNILDLLHEALESHRLALNLNPDNADVQFNMGQVLTSLAESLIESSKTDTDAEPNKAIAKSFLKDAVQMFSKCLARQEHDYSEMQQQIEEANAQEADGGVSIDPSPPITGVASDAMDTSSTSSDAPGDWATVLEPVTPSDLLETVVAHLNSLSTLVSISFPTDASTLDRLSEIATPLITTKIPQYISLLPAPSIESQNTTGPSLSLSIGPTASSDPQTPIQDDALLAAATFRAALLESSYRSGLLPFATYSTHLSTAFAPLTPPSTTALTPSTVNTLSAHADALIAFASALMDTLSSEPASERVKAQATALSRAQTFLARLTAPASAVKLQPARVAEIFLARGDLELSRLRITSEANAKGVLVKNAGVFFRGAKAWGVRAGGETKIAEIKAAVAEVLKAEIEGNGDGVVRLDWREGEVDDVLRGMVEEGIVDVDTAEKVRGVILGK</sequence>
<organism evidence="2">
    <name type="scientific">Mytilinidion resinicola</name>
    <dbReference type="NCBI Taxonomy" id="574789"/>
    <lineage>
        <taxon>Eukaryota</taxon>
        <taxon>Fungi</taxon>
        <taxon>Dikarya</taxon>
        <taxon>Ascomycota</taxon>
        <taxon>Pezizomycotina</taxon>
        <taxon>Dothideomycetes</taxon>
        <taxon>Pleosporomycetidae</taxon>
        <taxon>Mytilinidiales</taxon>
        <taxon>Mytilinidiaceae</taxon>
        <taxon>Mytilinidion</taxon>
    </lineage>
</organism>
<protein>
    <recommendedName>
        <fullName evidence="5">TPR-like protein</fullName>
    </recommendedName>
</protein>
<evidence type="ECO:0008006" key="5">
    <source>
        <dbReference type="Google" id="ProtNLM"/>
    </source>
</evidence>
<reference evidence="4" key="3">
    <citation type="submission" date="2025-04" db="UniProtKB">
        <authorList>
            <consortium name="RefSeq"/>
        </authorList>
    </citation>
    <scope>IDENTIFICATION</scope>
    <source>
        <strain evidence="4">CBS 304.34</strain>
    </source>
</reference>
<feature type="non-terminal residue" evidence="2">
    <location>
        <position position="1"/>
    </location>
</feature>
<dbReference type="SUPFAM" id="SSF48452">
    <property type="entry name" value="TPR-like"/>
    <property type="match status" value="1"/>
</dbReference>
<dbReference type="EMBL" id="MU003694">
    <property type="protein sequence ID" value="KAF2815217.1"/>
    <property type="molecule type" value="Genomic_DNA"/>
</dbReference>